<keyword evidence="4" id="KW-0503">Monooxygenase</keyword>
<evidence type="ECO:0000259" key="5">
    <source>
        <dbReference type="Pfam" id="PF00296"/>
    </source>
</evidence>
<keyword evidence="3 6" id="KW-0560">Oxidoreductase</keyword>
<dbReference type="GO" id="GO:0008726">
    <property type="term" value="F:alkanesulfonate monooxygenase activity"/>
    <property type="evidence" value="ECO:0007669"/>
    <property type="project" value="TreeGrafter"/>
</dbReference>
<protein>
    <submittedName>
        <fullName evidence="6">TIGR03619 family F420-dependent LLM class oxidoreductase</fullName>
        <ecNumber evidence="6">1.-.-.-</ecNumber>
    </submittedName>
</protein>
<dbReference type="RefSeq" id="WP_161110454.1">
    <property type="nucleotide sequence ID" value="NZ_WWHY01000001.1"/>
</dbReference>
<accession>A0A7K2IP53</accession>
<evidence type="ECO:0000256" key="3">
    <source>
        <dbReference type="ARBA" id="ARBA00023002"/>
    </source>
</evidence>
<dbReference type="EMBL" id="WWHY01000001">
    <property type="protein sequence ID" value="MYR31761.1"/>
    <property type="molecule type" value="Genomic_DNA"/>
</dbReference>
<dbReference type="EC" id="1.-.-.-" evidence="6"/>
<sequence>MSEPTPSTSGTRLQVVLPDESPDMPVSTLVDLGVRAEELGARALWLPDHLLPPRPYGRTFGGVYEPLVTLGYLAARTRRVRLGTSVLVLPMRDPFTVAKQVATLDRLSGGRFTLGVGVGWSREEFAAVGSDFSTRGARTDEALALLRHLFEGEGAFDGRFHSYGRGVFEPRPSGRIRVMVGGGSDAALRRAAAWADEWQGLDPDPEAFGKARKRLLAAAGRPMETGARMAWSGEEEGLEEAVARFRSLVEAGADAVAVWFGDAEGFGERMERFAGALRRAEGA</sequence>
<dbReference type="InterPro" id="IPR019921">
    <property type="entry name" value="Lucif-like_OxRdtase_Rv2161c"/>
</dbReference>
<dbReference type="GO" id="GO:0046306">
    <property type="term" value="P:alkanesulfonate catabolic process"/>
    <property type="evidence" value="ECO:0007669"/>
    <property type="project" value="TreeGrafter"/>
</dbReference>
<dbReference type="NCBIfam" id="TIGR03619">
    <property type="entry name" value="F420_Rv2161c"/>
    <property type="match status" value="1"/>
</dbReference>
<evidence type="ECO:0000313" key="7">
    <source>
        <dbReference type="Proteomes" id="UP000467124"/>
    </source>
</evidence>
<keyword evidence="1" id="KW-0285">Flavoprotein</keyword>
<dbReference type="InterPro" id="IPR011251">
    <property type="entry name" value="Luciferase-like_dom"/>
</dbReference>
<name>A0A7K2IP53_9ACTN</name>
<comment type="caution">
    <text evidence="6">The sequence shown here is derived from an EMBL/GenBank/DDBJ whole genome shotgun (WGS) entry which is preliminary data.</text>
</comment>
<evidence type="ECO:0000256" key="2">
    <source>
        <dbReference type="ARBA" id="ARBA00022643"/>
    </source>
</evidence>
<gene>
    <name evidence="6" type="ORF">GTW20_05610</name>
</gene>
<dbReference type="Pfam" id="PF00296">
    <property type="entry name" value="Bac_luciferase"/>
    <property type="match status" value="1"/>
</dbReference>
<evidence type="ECO:0000256" key="1">
    <source>
        <dbReference type="ARBA" id="ARBA00022630"/>
    </source>
</evidence>
<dbReference type="InterPro" id="IPR036661">
    <property type="entry name" value="Luciferase-like_sf"/>
</dbReference>
<dbReference type="AlphaFoldDB" id="A0A7K2IP53"/>
<dbReference type="PANTHER" id="PTHR42847:SF4">
    <property type="entry name" value="ALKANESULFONATE MONOOXYGENASE-RELATED"/>
    <property type="match status" value="1"/>
</dbReference>
<proteinExistence type="predicted"/>
<dbReference type="PANTHER" id="PTHR42847">
    <property type="entry name" value="ALKANESULFONATE MONOOXYGENASE"/>
    <property type="match status" value="1"/>
</dbReference>
<dbReference type="SUPFAM" id="SSF51679">
    <property type="entry name" value="Bacterial luciferase-like"/>
    <property type="match status" value="1"/>
</dbReference>
<reference evidence="6 7" key="1">
    <citation type="journal article" date="2019" name="Nat. Commun.">
        <title>The antimicrobial potential of Streptomyces from insect microbiomes.</title>
        <authorList>
            <person name="Chevrette M.G."/>
            <person name="Carlson C.M."/>
            <person name="Ortega H.E."/>
            <person name="Thomas C."/>
            <person name="Ananiev G.E."/>
            <person name="Barns K.J."/>
            <person name="Book A.J."/>
            <person name="Cagnazzo J."/>
            <person name="Carlos C."/>
            <person name="Flanigan W."/>
            <person name="Grubbs K.J."/>
            <person name="Horn H.A."/>
            <person name="Hoffmann F.M."/>
            <person name="Klassen J.L."/>
            <person name="Knack J.J."/>
            <person name="Lewin G.R."/>
            <person name="McDonald B.R."/>
            <person name="Muller L."/>
            <person name="Melo W.G.P."/>
            <person name="Pinto-Tomas A.A."/>
            <person name="Schmitz A."/>
            <person name="Wendt-Pienkowski E."/>
            <person name="Wildman S."/>
            <person name="Zhao M."/>
            <person name="Zhang F."/>
            <person name="Bugni T.S."/>
            <person name="Andes D.R."/>
            <person name="Pupo M.T."/>
            <person name="Currie C.R."/>
        </authorList>
    </citation>
    <scope>NUCLEOTIDE SEQUENCE [LARGE SCALE GENOMIC DNA]</scope>
    <source>
        <strain evidence="6 7">SID5840</strain>
    </source>
</reference>
<evidence type="ECO:0000313" key="6">
    <source>
        <dbReference type="EMBL" id="MYR31761.1"/>
    </source>
</evidence>
<dbReference type="InterPro" id="IPR050172">
    <property type="entry name" value="SsuD_RutA_monooxygenase"/>
</dbReference>
<keyword evidence="2" id="KW-0288">FMN</keyword>
<evidence type="ECO:0000256" key="4">
    <source>
        <dbReference type="ARBA" id="ARBA00023033"/>
    </source>
</evidence>
<feature type="domain" description="Luciferase-like" evidence="5">
    <location>
        <begin position="24"/>
        <end position="226"/>
    </location>
</feature>
<dbReference type="Gene3D" id="3.20.20.30">
    <property type="entry name" value="Luciferase-like domain"/>
    <property type="match status" value="1"/>
</dbReference>
<dbReference type="Proteomes" id="UP000467124">
    <property type="component" value="Unassembled WGS sequence"/>
</dbReference>
<organism evidence="6 7">
    <name type="scientific">Nocardiopsis alba</name>
    <dbReference type="NCBI Taxonomy" id="53437"/>
    <lineage>
        <taxon>Bacteria</taxon>
        <taxon>Bacillati</taxon>
        <taxon>Actinomycetota</taxon>
        <taxon>Actinomycetes</taxon>
        <taxon>Streptosporangiales</taxon>
        <taxon>Nocardiopsidaceae</taxon>
        <taxon>Nocardiopsis</taxon>
    </lineage>
</organism>